<protein>
    <submittedName>
        <fullName evidence="2">Uncharacterized protein</fullName>
    </submittedName>
</protein>
<keyword evidence="1" id="KW-0812">Transmembrane</keyword>
<gene>
    <name evidence="2" type="ORF">IFO67_08760</name>
</gene>
<evidence type="ECO:0000256" key="1">
    <source>
        <dbReference type="SAM" id="Phobius"/>
    </source>
</evidence>
<keyword evidence="3" id="KW-1185">Reference proteome</keyword>
<keyword evidence="1" id="KW-0472">Membrane</keyword>
<dbReference type="EMBL" id="JACYTO010000001">
    <property type="protein sequence ID" value="MBD8502970.1"/>
    <property type="molecule type" value="Genomic_DNA"/>
</dbReference>
<accession>A0ABR9BBU5</accession>
<comment type="caution">
    <text evidence="2">The sequence shown here is derived from an EMBL/GenBank/DDBJ whole genome shotgun (WGS) entry which is preliminary data.</text>
</comment>
<name>A0ABR9BBU5_9RHOO</name>
<reference evidence="3" key="1">
    <citation type="submission" date="2023-07" db="EMBL/GenBank/DDBJ databases">
        <title>Thauera sp. CAU 1555 isolated from sand of Yaerae Beach.</title>
        <authorList>
            <person name="Kim W."/>
        </authorList>
    </citation>
    <scope>NUCLEOTIDE SEQUENCE [LARGE SCALE GENOMIC DNA]</scope>
    <source>
        <strain evidence="3">CAU 1555</strain>
    </source>
</reference>
<dbReference type="Proteomes" id="UP000603602">
    <property type="component" value="Unassembled WGS sequence"/>
</dbReference>
<sequence>MRIIFTVVFHWAFQRFTWLIAIILVLSVGYLVQRELPLFRQFNEDEAALDLLHQKQGGVISLAQTVEARTHEAAKELPLMSASALNERLVSLDGQILAAKAELRDASKLPNLMNPAQAIIESAGLRVRISALEQERHFIGKLLPAVEKLLSFKDQGEEAVRAQPEARRKHVELYALWEKKNAEYQSLPPTQGFWRAISNEYVDPEKVRRELDQLRTAVVEAASTAASIDAQVARLQQLRNDVNVVSAFQYDRSVADAVNNELIAEIAAREERLKNYWLQWIITPLKAVLPTALMLLASIILLPLVLRPLLYYVGVPLASRRPPICLVPESTGRVDTQVGDEGSLRSGISQTVILNKGMELLVQPHYLQSVPEACSSGTCAVLRGSYLLTSIAAGLFNLTRVTSDVPQSVVLSAGRDSLTELALLYVPDGSAMVFHPRSLVGVVQEAERPVRITSHWRVLSLHAWMTLQFRYLVFHGPVTLIAKGARGVRIEYVGMGRDVDQDCTLGFTANLGYSTHRSQTFGAYLTGKKHLLKDRFTGDFGYVLYEEMPSRGSRSGSGARGIEGVLDAALKVLGI</sequence>
<feature type="transmembrane region" description="Helical" evidence="1">
    <location>
        <begin position="12"/>
        <end position="32"/>
    </location>
</feature>
<organism evidence="2 3">
    <name type="scientific">Thauera sedimentorum</name>
    <dbReference type="NCBI Taxonomy" id="2767595"/>
    <lineage>
        <taxon>Bacteria</taxon>
        <taxon>Pseudomonadati</taxon>
        <taxon>Pseudomonadota</taxon>
        <taxon>Betaproteobacteria</taxon>
        <taxon>Rhodocyclales</taxon>
        <taxon>Zoogloeaceae</taxon>
        <taxon>Thauera</taxon>
    </lineage>
</organism>
<keyword evidence="1" id="KW-1133">Transmembrane helix</keyword>
<evidence type="ECO:0000313" key="3">
    <source>
        <dbReference type="Proteomes" id="UP000603602"/>
    </source>
</evidence>
<proteinExistence type="predicted"/>
<evidence type="ECO:0000313" key="2">
    <source>
        <dbReference type="EMBL" id="MBD8502970.1"/>
    </source>
</evidence>
<dbReference type="RefSeq" id="WP_187717711.1">
    <property type="nucleotide sequence ID" value="NZ_JACTAH010000001.1"/>
</dbReference>